<dbReference type="CDD" id="cd14447">
    <property type="entry name" value="SPX"/>
    <property type="match status" value="1"/>
</dbReference>
<protein>
    <recommendedName>
        <fullName evidence="5">SPX domain-containing protein</fullName>
    </recommendedName>
</protein>
<organism evidence="6 7">
    <name type="scientific">Plasmodiophora brassicae</name>
    <name type="common">Clubroot disease agent</name>
    <dbReference type="NCBI Taxonomy" id="37360"/>
    <lineage>
        <taxon>Eukaryota</taxon>
        <taxon>Sar</taxon>
        <taxon>Rhizaria</taxon>
        <taxon>Endomyxa</taxon>
        <taxon>Phytomyxea</taxon>
        <taxon>Plasmodiophorida</taxon>
        <taxon>Plasmodiophoridae</taxon>
        <taxon>Plasmodiophora</taxon>
    </lineage>
</organism>
<feature type="domain" description="SPX" evidence="5">
    <location>
        <begin position="1"/>
        <end position="211"/>
    </location>
</feature>
<dbReference type="PANTHER" id="PTHR37326">
    <property type="entry name" value="BLL3975 PROTEIN"/>
    <property type="match status" value="1"/>
</dbReference>
<sequence>MKFGKSIRLEANLPWNTKWADYYLNYKKFKQLIHQLAQLGNSTWKQVVSRVLLTGSAGHDQEDKLNQVLLEAKSLLERSVSVTNFESESEAEIERKTTEERRDSAVRHASEIKLKFEATGDFRRRCFQELFRREFNKIDQFCSNQAASIRKRILTDTNQVSSQDLRKSLLGFTLQLIRLEHFISMNFSGLDKIVKKYDKVMRGRETDPAQYKDLLAETSARVASRRQSHVNAVNEVRALVAEEMVKCGPISTVEEDEAAQKELDETIVEDDIPVFTSLNIETLPPASVTRMKIVLGTDGLGFNLTVPVIVAKGAFEGPVLGIPLRHSTYAPALIANLGITSAVHGNELNGIPLIFRLLRELDVETLNGTVAAVPVLNCPGLLMHQRNFHDGQDLNRLFPGNPNGNCGQVYAYNIVNSIICKFNYHIDLHTASFGRVNSLYVRADMNNRITHSMALLQEPQIIVHNTAPDGSLRSAAMNLGIPSITVEIGDPSRIHRRFVTAALLGVENILSSLHMVIREDQEGPSEDSKPTVCARSFWIFAKHGGLLTVTPEINTWVEKGQVIAQIRNIFGDITATYRAPLDGIVVGKSVDPVCSTGDRVLHLGIVESSFPAVARDGHT</sequence>
<dbReference type="InterPro" id="IPR055438">
    <property type="entry name" value="AstE_AspA_cat"/>
</dbReference>
<keyword evidence="4" id="KW-0862">Zinc</keyword>
<keyword evidence="3" id="KW-0378">Hydrolase</keyword>
<accession>A0A0G4IVX5</accession>
<dbReference type="InterPro" id="IPR053138">
    <property type="entry name" value="N-alpha-Ac-DABA_deacetylase"/>
</dbReference>
<dbReference type="CDD" id="cd06251">
    <property type="entry name" value="M14_ASTE_ASPA-like"/>
    <property type="match status" value="1"/>
</dbReference>
<evidence type="ECO:0000256" key="3">
    <source>
        <dbReference type="ARBA" id="ARBA00022801"/>
    </source>
</evidence>
<evidence type="ECO:0000256" key="4">
    <source>
        <dbReference type="ARBA" id="ARBA00022833"/>
    </source>
</evidence>
<gene>
    <name evidence="6" type="ORF">PBRA_007226</name>
</gene>
<dbReference type="SUPFAM" id="SSF53187">
    <property type="entry name" value="Zn-dependent exopeptidases"/>
    <property type="match status" value="1"/>
</dbReference>
<evidence type="ECO:0000259" key="5">
    <source>
        <dbReference type="PROSITE" id="PS51382"/>
    </source>
</evidence>
<dbReference type="OrthoDB" id="5588846at2759"/>
<dbReference type="EMBL" id="CDSF01000091">
    <property type="protein sequence ID" value="CEO99493.1"/>
    <property type="molecule type" value="Genomic_DNA"/>
</dbReference>
<dbReference type="Pfam" id="PF24827">
    <property type="entry name" value="AstE_AspA_cat"/>
    <property type="match status" value="1"/>
</dbReference>
<evidence type="ECO:0000313" key="6">
    <source>
        <dbReference type="EMBL" id="CEO99493.1"/>
    </source>
</evidence>
<dbReference type="GO" id="GO:0016788">
    <property type="term" value="F:hydrolase activity, acting on ester bonds"/>
    <property type="evidence" value="ECO:0007669"/>
    <property type="project" value="InterPro"/>
</dbReference>
<evidence type="ECO:0000313" key="7">
    <source>
        <dbReference type="Proteomes" id="UP000039324"/>
    </source>
</evidence>
<dbReference type="InterPro" id="IPR004331">
    <property type="entry name" value="SPX_dom"/>
</dbReference>
<keyword evidence="2" id="KW-0479">Metal-binding</keyword>
<proteinExistence type="predicted"/>
<dbReference type="PROSITE" id="PS51382">
    <property type="entry name" value="SPX"/>
    <property type="match status" value="1"/>
</dbReference>
<dbReference type="Proteomes" id="UP000039324">
    <property type="component" value="Unassembled WGS sequence"/>
</dbReference>
<evidence type="ECO:0000256" key="2">
    <source>
        <dbReference type="ARBA" id="ARBA00022723"/>
    </source>
</evidence>
<dbReference type="Gene3D" id="3.40.630.10">
    <property type="entry name" value="Zn peptidases"/>
    <property type="match status" value="1"/>
</dbReference>
<name>A0A0G4IVX5_PLABS</name>
<keyword evidence="7" id="KW-1185">Reference proteome</keyword>
<comment type="cofactor">
    <cofactor evidence="1">
        <name>Zn(2+)</name>
        <dbReference type="ChEBI" id="CHEBI:29105"/>
    </cofactor>
</comment>
<reference evidence="6 7" key="1">
    <citation type="submission" date="2015-02" db="EMBL/GenBank/DDBJ databases">
        <authorList>
            <person name="Chooi Y.-H."/>
        </authorList>
    </citation>
    <scope>NUCLEOTIDE SEQUENCE [LARGE SCALE GENOMIC DNA]</scope>
    <source>
        <strain evidence="6">E3</strain>
    </source>
</reference>
<dbReference type="PANTHER" id="PTHR37326:SF1">
    <property type="entry name" value="BLL3975 PROTEIN"/>
    <property type="match status" value="1"/>
</dbReference>
<dbReference type="AlphaFoldDB" id="A0A0G4IVX5"/>
<evidence type="ECO:0000256" key="1">
    <source>
        <dbReference type="ARBA" id="ARBA00001947"/>
    </source>
</evidence>
<dbReference type="GO" id="GO:0046872">
    <property type="term" value="F:metal ion binding"/>
    <property type="evidence" value="ECO:0007669"/>
    <property type="project" value="UniProtKB-KW"/>
</dbReference>